<keyword evidence="6" id="KW-0732">Signal</keyword>
<gene>
    <name evidence="8" type="ORF">B4O97_03930</name>
</gene>
<evidence type="ECO:0000256" key="4">
    <source>
        <dbReference type="ARBA" id="ARBA00023136"/>
    </source>
</evidence>
<dbReference type="GO" id="GO:0033177">
    <property type="term" value="C:proton-transporting two-sector ATPase complex, proton-transporting domain"/>
    <property type="evidence" value="ECO:0007669"/>
    <property type="project" value="InterPro"/>
</dbReference>
<evidence type="ECO:0000256" key="5">
    <source>
        <dbReference type="SAM" id="Phobius"/>
    </source>
</evidence>
<evidence type="ECO:0000313" key="9">
    <source>
        <dbReference type="Proteomes" id="UP000192343"/>
    </source>
</evidence>
<dbReference type="EMBL" id="MWQY01000003">
    <property type="protein sequence ID" value="ORC37350.1"/>
    <property type="molecule type" value="Genomic_DNA"/>
</dbReference>
<keyword evidence="2 5" id="KW-0812">Transmembrane</keyword>
<feature type="chain" id="PRO_5012282203" evidence="6">
    <location>
        <begin position="26"/>
        <end position="140"/>
    </location>
</feature>
<feature type="signal peptide" evidence="6">
    <location>
        <begin position="1"/>
        <end position="25"/>
    </location>
</feature>
<dbReference type="RefSeq" id="WP_083048536.1">
    <property type="nucleotide sequence ID" value="NZ_CAXXQO010000002.1"/>
</dbReference>
<comment type="subcellular location">
    <subcellularLocation>
        <location evidence="1">Membrane</location>
        <topology evidence="1">Multi-pass membrane protein</topology>
    </subcellularLocation>
</comment>
<dbReference type="OrthoDB" id="9806679at2"/>
<dbReference type="AlphaFoldDB" id="A0A1Y1S1I4"/>
<dbReference type="Pfam" id="PF00137">
    <property type="entry name" value="ATP-synt_C"/>
    <property type="match status" value="1"/>
</dbReference>
<evidence type="ECO:0000313" key="8">
    <source>
        <dbReference type="EMBL" id="ORC37350.1"/>
    </source>
</evidence>
<dbReference type="InterPro" id="IPR002379">
    <property type="entry name" value="ATPase_proteolipid_c-like_dom"/>
</dbReference>
<proteinExistence type="predicted"/>
<dbReference type="Gene3D" id="1.20.120.610">
    <property type="entry name" value="lithium bound rotor ring of v- atpase"/>
    <property type="match status" value="1"/>
</dbReference>
<protein>
    <submittedName>
        <fullName evidence="8">V-type ATP synthase subunit K</fullName>
    </submittedName>
</protein>
<name>A0A1Y1S1I4_9SPIO</name>
<dbReference type="SUPFAM" id="SSF81333">
    <property type="entry name" value="F1F0 ATP synthase subunit C"/>
    <property type="match status" value="1"/>
</dbReference>
<evidence type="ECO:0000256" key="6">
    <source>
        <dbReference type="SAM" id="SignalP"/>
    </source>
</evidence>
<keyword evidence="3 5" id="KW-1133">Transmembrane helix</keyword>
<comment type="caution">
    <text evidence="8">The sequence shown here is derived from an EMBL/GenBank/DDBJ whole genome shotgun (WGS) entry which is preliminary data.</text>
</comment>
<dbReference type="STRING" id="1963862.B4O97_03930"/>
<feature type="transmembrane region" description="Helical" evidence="5">
    <location>
        <begin position="43"/>
        <end position="65"/>
    </location>
</feature>
<keyword evidence="9" id="KW-1185">Reference proteome</keyword>
<sequence>MNFGLLGFSAAIAFAAMGSAIGAGAAGMAAVGAWKKCFAQNRPAPFMLVAFVGAPLTQIIYGMILMNSIMAVPEPTMAHLGIGLFGGIAMGFSAAFQGKAGAAASDALAETGKGFVNYMMVLGLVETVALFVMVFLLGTI</sequence>
<dbReference type="GO" id="GO:0015078">
    <property type="term" value="F:proton transmembrane transporter activity"/>
    <property type="evidence" value="ECO:0007669"/>
    <property type="project" value="InterPro"/>
</dbReference>
<keyword evidence="4 5" id="KW-0472">Membrane</keyword>
<reference evidence="8 9" key="1">
    <citation type="submission" date="2017-03" db="EMBL/GenBank/DDBJ databases">
        <title>Draft Genome sequence of Marispirochaeta sp. strain JC444.</title>
        <authorList>
            <person name="Shivani Y."/>
            <person name="Subhash Y."/>
            <person name="Sasikala C."/>
            <person name="Ramana C."/>
        </authorList>
    </citation>
    <scope>NUCLEOTIDE SEQUENCE [LARGE SCALE GENOMIC DNA]</scope>
    <source>
        <strain evidence="8 9">JC444</strain>
    </source>
</reference>
<dbReference type="Proteomes" id="UP000192343">
    <property type="component" value="Unassembled WGS sequence"/>
</dbReference>
<feature type="domain" description="V-ATPase proteolipid subunit C-like" evidence="7">
    <location>
        <begin position="80"/>
        <end position="135"/>
    </location>
</feature>
<evidence type="ECO:0000256" key="2">
    <source>
        <dbReference type="ARBA" id="ARBA00022692"/>
    </source>
</evidence>
<dbReference type="NCBIfam" id="NF005174">
    <property type="entry name" value="PRK06649.1"/>
    <property type="match status" value="1"/>
</dbReference>
<evidence type="ECO:0000259" key="7">
    <source>
        <dbReference type="Pfam" id="PF00137"/>
    </source>
</evidence>
<organism evidence="8 9">
    <name type="scientific">Marispirochaeta aestuarii</name>
    <dbReference type="NCBI Taxonomy" id="1963862"/>
    <lineage>
        <taxon>Bacteria</taxon>
        <taxon>Pseudomonadati</taxon>
        <taxon>Spirochaetota</taxon>
        <taxon>Spirochaetia</taxon>
        <taxon>Spirochaetales</taxon>
        <taxon>Spirochaetaceae</taxon>
        <taxon>Marispirochaeta</taxon>
    </lineage>
</organism>
<accession>A0A1Y1S1I4</accession>
<dbReference type="InterPro" id="IPR035921">
    <property type="entry name" value="F/V-ATP_Csub_sf"/>
</dbReference>
<feature type="transmembrane region" description="Helical" evidence="5">
    <location>
        <begin position="77"/>
        <end position="96"/>
    </location>
</feature>
<evidence type="ECO:0000256" key="3">
    <source>
        <dbReference type="ARBA" id="ARBA00022989"/>
    </source>
</evidence>
<evidence type="ECO:0000256" key="1">
    <source>
        <dbReference type="ARBA" id="ARBA00004141"/>
    </source>
</evidence>
<feature type="transmembrane region" description="Helical" evidence="5">
    <location>
        <begin position="116"/>
        <end position="137"/>
    </location>
</feature>